<feature type="transmembrane region" description="Helical" evidence="4">
    <location>
        <begin position="75"/>
        <end position="94"/>
    </location>
</feature>
<dbReference type="RefSeq" id="WP_306736594.1">
    <property type="nucleotide sequence ID" value="NZ_JANHAX010000005.1"/>
</dbReference>
<evidence type="ECO:0000259" key="5">
    <source>
        <dbReference type="PROSITE" id="PS50850"/>
    </source>
</evidence>
<dbReference type="PANTHER" id="PTHR11360:SF284">
    <property type="entry name" value="EG:103B4.3 PROTEIN-RELATED"/>
    <property type="match status" value="1"/>
</dbReference>
<evidence type="ECO:0000256" key="4">
    <source>
        <dbReference type="SAM" id="Phobius"/>
    </source>
</evidence>
<dbReference type="InterPro" id="IPR050327">
    <property type="entry name" value="Proton-linked_MCT"/>
</dbReference>
<dbReference type="GO" id="GO:0022857">
    <property type="term" value="F:transmembrane transporter activity"/>
    <property type="evidence" value="ECO:0007669"/>
    <property type="project" value="InterPro"/>
</dbReference>
<feature type="transmembrane region" description="Helical" evidence="4">
    <location>
        <begin position="282"/>
        <end position="300"/>
    </location>
</feature>
<reference evidence="6" key="2">
    <citation type="submission" date="2023-02" db="EMBL/GenBank/DDBJ databases">
        <title>'Rhodoalgimonas zhirmunskyi' gen. nov., isolated from a red alga.</title>
        <authorList>
            <person name="Nedashkovskaya O.I."/>
            <person name="Otstavnykh N.Y."/>
            <person name="Bystritskaya E.P."/>
            <person name="Balabanova L.A."/>
            <person name="Isaeva M.P."/>
        </authorList>
    </citation>
    <scope>NUCLEOTIDE SEQUENCE</scope>
    <source>
        <strain evidence="6">KCTC 52189</strain>
    </source>
</reference>
<dbReference type="InterPro" id="IPR011701">
    <property type="entry name" value="MFS"/>
</dbReference>
<evidence type="ECO:0000256" key="1">
    <source>
        <dbReference type="ARBA" id="ARBA00022692"/>
    </source>
</evidence>
<dbReference type="InterPro" id="IPR036259">
    <property type="entry name" value="MFS_trans_sf"/>
</dbReference>
<dbReference type="Proteomes" id="UP001226762">
    <property type="component" value="Unassembled WGS sequence"/>
</dbReference>
<evidence type="ECO:0000256" key="2">
    <source>
        <dbReference type="ARBA" id="ARBA00022989"/>
    </source>
</evidence>
<keyword evidence="1 4" id="KW-0812">Transmembrane</keyword>
<accession>A0AAE3WEN5</accession>
<protein>
    <submittedName>
        <fullName evidence="6">MFS transporter</fullName>
    </submittedName>
</protein>
<feature type="transmembrane region" description="Helical" evidence="4">
    <location>
        <begin position="44"/>
        <end position="63"/>
    </location>
</feature>
<dbReference type="AlphaFoldDB" id="A0AAE3WEN5"/>
<feature type="transmembrane region" description="Helical" evidence="4">
    <location>
        <begin position="12"/>
        <end position="32"/>
    </location>
</feature>
<organism evidence="6 7">
    <name type="scientific">Marimonas arenosa</name>
    <dbReference type="NCBI Taxonomy" id="1795305"/>
    <lineage>
        <taxon>Bacteria</taxon>
        <taxon>Pseudomonadati</taxon>
        <taxon>Pseudomonadota</taxon>
        <taxon>Alphaproteobacteria</taxon>
        <taxon>Rhodobacterales</taxon>
        <taxon>Paracoccaceae</taxon>
        <taxon>Marimonas</taxon>
    </lineage>
</organism>
<feature type="transmembrane region" description="Helical" evidence="4">
    <location>
        <begin position="340"/>
        <end position="363"/>
    </location>
</feature>
<feature type="transmembrane region" description="Helical" evidence="4">
    <location>
        <begin position="136"/>
        <end position="158"/>
    </location>
</feature>
<evidence type="ECO:0000313" key="6">
    <source>
        <dbReference type="EMBL" id="MDQ2091299.1"/>
    </source>
</evidence>
<dbReference type="Gene3D" id="1.20.1250.20">
    <property type="entry name" value="MFS general substrate transporter like domains"/>
    <property type="match status" value="2"/>
</dbReference>
<name>A0AAE3WEN5_9RHOB</name>
<proteinExistence type="predicted"/>
<feature type="transmembrane region" description="Helical" evidence="4">
    <location>
        <begin position="306"/>
        <end position="328"/>
    </location>
</feature>
<comment type="caution">
    <text evidence="6">The sequence shown here is derived from an EMBL/GenBank/DDBJ whole genome shotgun (WGS) entry which is preliminary data.</text>
</comment>
<keyword evidence="3 4" id="KW-0472">Membrane</keyword>
<dbReference type="Pfam" id="PF07690">
    <property type="entry name" value="MFS_1"/>
    <property type="match status" value="1"/>
</dbReference>
<dbReference type="CDD" id="cd17355">
    <property type="entry name" value="MFS_YcxA_like"/>
    <property type="match status" value="1"/>
</dbReference>
<dbReference type="PANTHER" id="PTHR11360">
    <property type="entry name" value="MONOCARBOXYLATE TRANSPORTER"/>
    <property type="match status" value="1"/>
</dbReference>
<feature type="transmembrane region" description="Helical" evidence="4">
    <location>
        <begin position="252"/>
        <end position="270"/>
    </location>
</feature>
<feature type="transmembrane region" description="Helical" evidence="4">
    <location>
        <begin position="164"/>
        <end position="182"/>
    </location>
</feature>
<feature type="transmembrane region" description="Helical" evidence="4">
    <location>
        <begin position="369"/>
        <end position="390"/>
    </location>
</feature>
<sequence>MPLIETRYRIVFGACLTQFTVIGLLFAFGLFFKPLQEEFGWSRTLLSSASSLSFFMMGVLAILGGRMNDRFGPRLVLTFTGIAYATGFLLLSQITAPWQMFAIFGIFMGLGLGTHDVVTLSTIARWFENRRGIMSGVVKTGTALGQITIPPLAAALLLTYGWRQALIVLGLAALVLLLIAALSMDRPPDLLRAAPGTRAGSGSGGHSFPEARVTRLFWTLCAIQFLFFPSMMSVPMHLAIHGTDLGMTTARAATLLSVLGAASIAGRLTVGTLSDRIGGRRAFLMCFSILLASLIALTGVRAHGLLFAVVAVYGFSHGGLFTVVSPIVAEYFGMRAHGAIFGTILFFGTIGGAVGPIIVGWIFDTTGSYRLAFAMLATLAAIGLALVLTLPRKTVAPRVAA</sequence>
<dbReference type="EMBL" id="JANHAX010000005">
    <property type="protein sequence ID" value="MDQ2091299.1"/>
    <property type="molecule type" value="Genomic_DNA"/>
</dbReference>
<evidence type="ECO:0000256" key="3">
    <source>
        <dbReference type="ARBA" id="ARBA00023136"/>
    </source>
</evidence>
<reference evidence="6" key="1">
    <citation type="submission" date="2022-07" db="EMBL/GenBank/DDBJ databases">
        <authorList>
            <person name="Otstavnykh N."/>
            <person name="Isaeva M."/>
            <person name="Bystritskaya E."/>
        </authorList>
    </citation>
    <scope>NUCLEOTIDE SEQUENCE</scope>
    <source>
        <strain evidence="6">KCTC 52189</strain>
    </source>
</reference>
<feature type="domain" description="Major facilitator superfamily (MFS) profile" evidence="5">
    <location>
        <begin position="6"/>
        <end position="395"/>
    </location>
</feature>
<feature type="transmembrane region" description="Helical" evidence="4">
    <location>
        <begin position="100"/>
        <end position="124"/>
    </location>
</feature>
<evidence type="ECO:0000313" key="7">
    <source>
        <dbReference type="Proteomes" id="UP001226762"/>
    </source>
</evidence>
<keyword evidence="7" id="KW-1185">Reference proteome</keyword>
<dbReference type="InterPro" id="IPR020846">
    <property type="entry name" value="MFS_dom"/>
</dbReference>
<gene>
    <name evidence="6" type="ORF">NO357_15470</name>
</gene>
<keyword evidence="2 4" id="KW-1133">Transmembrane helix</keyword>
<dbReference type="SUPFAM" id="SSF103473">
    <property type="entry name" value="MFS general substrate transporter"/>
    <property type="match status" value="1"/>
</dbReference>
<feature type="transmembrane region" description="Helical" evidence="4">
    <location>
        <begin position="216"/>
        <end position="240"/>
    </location>
</feature>
<dbReference type="PROSITE" id="PS50850">
    <property type="entry name" value="MFS"/>
    <property type="match status" value="1"/>
</dbReference>